<evidence type="ECO:0000256" key="2">
    <source>
        <dbReference type="ARBA" id="ARBA00005642"/>
    </source>
</evidence>
<evidence type="ECO:0000256" key="5">
    <source>
        <dbReference type="HAMAP-Rule" id="MF_01080"/>
    </source>
</evidence>
<dbReference type="InterPro" id="IPR014780">
    <property type="entry name" value="tRNA_psdUridine_synth_TruB"/>
</dbReference>
<evidence type="ECO:0000259" key="6">
    <source>
        <dbReference type="Pfam" id="PF01509"/>
    </source>
</evidence>
<dbReference type="EC" id="5.4.99.25" evidence="5"/>
<dbReference type="AlphaFoldDB" id="A0A5J4FSZ8"/>
<dbReference type="Pfam" id="PF16198">
    <property type="entry name" value="TruB_C_2"/>
    <property type="match status" value="1"/>
</dbReference>
<keyword evidence="4 5" id="KW-0413">Isomerase</keyword>
<evidence type="ECO:0000259" key="7">
    <source>
        <dbReference type="Pfam" id="PF16198"/>
    </source>
</evidence>
<comment type="function">
    <text evidence="5">Responsible for synthesis of pseudouridine from uracil-55 in the psi GC loop of transfer RNAs.</text>
</comment>
<dbReference type="GO" id="GO:0003723">
    <property type="term" value="F:RNA binding"/>
    <property type="evidence" value="ECO:0007669"/>
    <property type="project" value="InterPro"/>
</dbReference>
<evidence type="ECO:0000313" key="8">
    <source>
        <dbReference type="EMBL" id="GEQ84590.1"/>
    </source>
</evidence>
<protein>
    <recommendedName>
        <fullName evidence="5">tRNA pseudouridine synthase B</fullName>
        <ecNumber evidence="5">5.4.99.25</ecNumber>
    </recommendedName>
    <alternativeName>
        <fullName evidence="5">tRNA pseudouridine(55) synthase</fullName>
        <shortName evidence="5">Psi55 synthase</shortName>
    </alternativeName>
    <alternativeName>
        <fullName evidence="5">tRNA pseudouridylate synthase</fullName>
    </alternativeName>
    <alternativeName>
        <fullName evidence="5">tRNA-uridine isomerase</fullName>
    </alternativeName>
</protein>
<sequence>MLTKEEYLDGQVILIDKPLGWTSFQVVNKVRWLIRKQFDLKKIKVGHAGTLDPLASGLLILCTGKFTKQIETYQAQHKEYTGTITLGATTPSYDLETEIDNTYDFTTISNKAIHEATKQFVGDIMQQPPVFSALKKEGKRLYEYARAGEEVEIPKRAIHISAFEITTIDLPNIDFRVACSKGTYIRSLAHDFGKALNNGGHLSALRRTKIGDLDVKDAISIEDFEAKFIEEKHHSPTFSSKERSKNL</sequence>
<dbReference type="HAMAP" id="MF_01080">
    <property type="entry name" value="TruB_bact"/>
    <property type="match status" value="1"/>
</dbReference>
<comment type="caution">
    <text evidence="8">The sequence shown here is derived from an EMBL/GenBank/DDBJ whole genome shotgun (WGS) entry which is preliminary data.</text>
</comment>
<evidence type="ECO:0000256" key="1">
    <source>
        <dbReference type="ARBA" id="ARBA00000385"/>
    </source>
</evidence>
<dbReference type="RefSeq" id="WP_151892546.1">
    <property type="nucleotide sequence ID" value="NZ_BKCF01000001.1"/>
</dbReference>
<dbReference type="InterPro" id="IPR002501">
    <property type="entry name" value="PsdUridine_synth_N"/>
</dbReference>
<dbReference type="NCBIfam" id="TIGR00431">
    <property type="entry name" value="TruB"/>
    <property type="match status" value="1"/>
</dbReference>
<dbReference type="Proteomes" id="UP000326994">
    <property type="component" value="Unassembled WGS sequence"/>
</dbReference>
<feature type="domain" description="Pseudouridine synthase II N-terminal" evidence="6">
    <location>
        <begin position="40"/>
        <end position="185"/>
    </location>
</feature>
<dbReference type="PANTHER" id="PTHR13767">
    <property type="entry name" value="TRNA-PSEUDOURIDINE SYNTHASE"/>
    <property type="match status" value="1"/>
</dbReference>
<evidence type="ECO:0000313" key="9">
    <source>
        <dbReference type="Proteomes" id="UP000326994"/>
    </source>
</evidence>
<dbReference type="GO" id="GO:0160148">
    <property type="term" value="F:tRNA pseudouridine(55) synthase activity"/>
    <property type="evidence" value="ECO:0007669"/>
    <property type="project" value="UniProtKB-EC"/>
</dbReference>
<keyword evidence="9" id="KW-1185">Reference proteome</keyword>
<dbReference type="Gene3D" id="3.30.2350.10">
    <property type="entry name" value="Pseudouridine synthase"/>
    <property type="match status" value="1"/>
</dbReference>
<name>A0A5J4FSZ8_9FLAO</name>
<reference evidence="8 9" key="1">
    <citation type="submission" date="2019-08" db="EMBL/GenBank/DDBJ databases">
        <title>Ulvibacter marinistellae sp. nov., isolated from a starfish, Patiria pectinifera.</title>
        <authorList>
            <person name="Kawano K."/>
            <person name="Ushijima N."/>
            <person name="Kihara M."/>
            <person name="Itoh H."/>
        </authorList>
    </citation>
    <scope>NUCLEOTIDE SEQUENCE [LARGE SCALE GENOMIC DNA]</scope>
    <source>
        <strain evidence="8 9">KK4</strain>
    </source>
</reference>
<dbReference type="Pfam" id="PF01509">
    <property type="entry name" value="TruB_N"/>
    <property type="match status" value="1"/>
</dbReference>
<dbReference type="GO" id="GO:1990481">
    <property type="term" value="P:mRNA pseudouridine synthesis"/>
    <property type="evidence" value="ECO:0007669"/>
    <property type="project" value="TreeGrafter"/>
</dbReference>
<proteinExistence type="inferred from homology"/>
<organism evidence="8 9">
    <name type="scientific">Patiriisocius marinistellae</name>
    <dbReference type="NCBI Taxonomy" id="2494560"/>
    <lineage>
        <taxon>Bacteria</taxon>
        <taxon>Pseudomonadati</taxon>
        <taxon>Bacteroidota</taxon>
        <taxon>Flavobacteriia</taxon>
        <taxon>Flavobacteriales</taxon>
        <taxon>Flavobacteriaceae</taxon>
        <taxon>Patiriisocius</taxon>
    </lineage>
</organism>
<evidence type="ECO:0000256" key="3">
    <source>
        <dbReference type="ARBA" id="ARBA00022694"/>
    </source>
</evidence>
<feature type="domain" description="tRNA pseudouridylate synthase B C-terminal" evidence="7">
    <location>
        <begin position="186"/>
        <end position="231"/>
    </location>
</feature>
<comment type="catalytic activity">
    <reaction evidence="1 5">
        <text>uridine(55) in tRNA = pseudouridine(55) in tRNA</text>
        <dbReference type="Rhea" id="RHEA:42532"/>
        <dbReference type="Rhea" id="RHEA-COMP:10101"/>
        <dbReference type="Rhea" id="RHEA-COMP:10102"/>
        <dbReference type="ChEBI" id="CHEBI:65314"/>
        <dbReference type="ChEBI" id="CHEBI:65315"/>
        <dbReference type="EC" id="5.4.99.25"/>
    </reaction>
</comment>
<dbReference type="CDD" id="cd02573">
    <property type="entry name" value="PseudoU_synth_EcTruB"/>
    <property type="match status" value="1"/>
</dbReference>
<dbReference type="OrthoDB" id="9802309at2"/>
<dbReference type="EMBL" id="BKCF01000001">
    <property type="protein sequence ID" value="GEQ84590.1"/>
    <property type="molecule type" value="Genomic_DNA"/>
</dbReference>
<dbReference type="InterPro" id="IPR020103">
    <property type="entry name" value="PsdUridine_synth_cat_dom_sf"/>
</dbReference>
<evidence type="ECO:0000256" key="4">
    <source>
        <dbReference type="ARBA" id="ARBA00023235"/>
    </source>
</evidence>
<dbReference type="PANTHER" id="PTHR13767:SF2">
    <property type="entry name" value="PSEUDOURIDYLATE SYNTHASE TRUB1"/>
    <property type="match status" value="1"/>
</dbReference>
<feature type="active site" description="Nucleophile" evidence="5">
    <location>
        <position position="52"/>
    </location>
</feature>
<dbReference type="GO" id="GO:0031119">
    <property type="term" value="P:tRNA pseudouridine synthesis"/>
    <property type="evidence" value="ECO:0007669"/>
    <property type="project" value="UniProtKB-UniRule"/>
</dbReference>
<gene>
    <name evidence="5 8" type="primary">truB</name>
    <name evidence="8" type="ORF">ULMS_00980</name>
</gene>
<accession>A0A5J4FSZ8</accession>
<dbReference type="SUPFAM" id="SSF55120">
    <property type="entry name" value="Pseudouridine synthase"/>
    <property type="match status" value="1"/>
</dbReference>
<comment type="similarity">
    <text evidence="2 5">Belongs to the pseudouridine synthase TruB family. Type 1 subfamily.</text>
</comment>
<keyword evidence="3 5" id="KW-0819">tRNA processing</keyword>
<dbReference type="InterPro" id="IPR032819">
    <property type="entry name" value="TruB_C"/>
</dbReference>